<dbReference type="InterPro" id="IPR027417">
    <property type="entry name" value="P-loop_NTPase"/>
</dbReference>
<dbReference type="PANTHER" id="PTHR23077">
    <property type="entry name" value="AAA-FAMILY ATPASE"/>
    <property type="match status" value="1"/>
</dbReference>
<dbReference type="InterPro" id="IPR003959">
    <property type="entry name" value="ATPase_AAA_core"/>
</dbReference>
<evidence type="ECO:0000256" key="4">
    <source>
        <dbReference type="SAM" id="MobiDB-lite"/>
    </source>
</evidence>
<organism evidence="6 7">
    <name type="scientific">Endocarpon pusillum</name>
    <dbReference type="NCBI Taxonomy" id="364733"/>
    <lineage>
        <taxon>Eukaryota</taxon>
        <taxon>Fungi</taxon>
        <taxon>Dikarya</taxon>
        <taxon>Ascomycota</taxon>
        <taxon>Pezizomycotina</taxon>
        <taxon>Eurotiomycetes</taxon>
        <taxon>Chaetothyriomycetidae</taxon>
        <taxon>Verrucariales</taxon>
        <taxon>Verrucariaceae</taxon>
        <taxon>Endocarpon</taxon>
    </lineage>
</organism>
<dbReference type="InterPro" id="IPR003593">
    <property type="entry name" value="AAA+_ATPase"/>
</dbReference>
<accession>A0A8H7E350</accession>
<dbReference type="InterPro" id="IPR050168">
    <property type="entry name" value="AAA_ATPase_domain"/>
</dbReference>
<dbReference type="SMART" id="SM00382">
    <property type="entry name" value="AAA"/>
    <property type="match status" value="2"/>
</dbReference>
<feature type="region of interest" description="Disordered" evidence="4">
    <location>
        <begin position="439"/>
        <end position="464"/>
    </location>
</feature>
<keyword evidence="1" id="KW-0677">Repeat</keyword>
<evidence type="ECO:0000313" key="7">
    <source>
        <dbReference type="Proteomes" id="UP000606974"/>
    </source>
</evidence>
<feature type="domain" description="AAA+ ATPase" evidence="5">
    <location>
        <begin position="246"/>
        <end position="378"/>
    </location>
</feature>
<evidence type="ECO:0000259" key="5">
    <source>
        <dbReference type="SMART" id="SM00382"/>
    </source>
</evidence>
<evidence type="ECO:0000256" key="3">
    <source>
        <dbReference type="ARBA" id="ARBA00022840"/>
    </source>
</evidence>
<protein>
    <recommendedName>
        <fullName evidence="5">AAA+ ATPase domain-containing protein</fullName>
    </recommendedName>
</protein>
<keyword evidence="7" id="KW-1185">Reference proteome</keyword>
<keyword evidence="3" id="KW-0067">ATP-binding</keyword>
<comment type="caution">
    <text evidence="6">The sequence shown here is derived from an EMBL/GenBank/DDBJ whole genome shotgun (WGS) entry which is preliminary data.</text>
</comment>
<dbReference type="Gene3D" id="1.10.8.60">
    <property type="match status" value="2"/>
</dbReference>
<dbReference type="PROSITE" id="PS00674">
    <property type="entry name" value="AAA"/>
    <property type="match status" value="1"/>
</dbReference>
<dbReference type="SUPFAM" id="SSF52540">
    <property type="entry name" value="P-loop containing nucleoside triphosphate hydrolases"/>
    <property type="match status" value="2"/>
</dbReference>
<keyword evidence="2" id="KW-0547">Nucleotide-binding</keyword>
<feature type="domain" description="AAA+ ATPase" evidence="5">
    <location>
        <begin position="531"/>
        <end position="672"/>
    </location>
</feature>
<feature type="compositionally biased region" description="Polar residues" evidence="4">
    <location>
        <begin position="439"/>
        <end position="452"/>
    </location>
</feature>
<dbReference type="Proteomes" id="UP000606974">
    <property type="component" value="Unassembled WGS sequence"/>
</dbReference>
<dbReference type="Gene3D" id="3.40.50.300">
    <property type="entry name" value="P-loop containing nucleotide triphosphate hydrolases"/>
    <property type="match status" value="2"/>
</dbReference>
<dbReference type="GO" id="GO:0005737">
    <property type="term" value="C:cytoplasm"/>
    <property type="evidence" value="ECO:0007669"/>
    <property type="project" value="TreeGrafter"/>
</dbReference>
<dbReference type="Pfam" id="PF17862">
    <property type="entry name" value="AAA_lid_3"/>
    <property type="match status" value="1"/>
</dbReference>
<dbReference type="GO" id="GO:0005524">
    <property type="term" value="F:ATP binding"/>
    <property type="evidence" value="ECO:0007669"/>
    <property type="project" value="UniProtKB-KW"/>
</dbReference>
<sequence length="779" mass="85515">MSARTRFTVRPFSRPARSDLKDALRVNISASALLSLNLRSGDLCLLRQDGSPERPAIAWQAVEKIQDNVIQISKMLQDLYGLKLGDKISLSNTNTAVQDAHAVKLREVVELETSPSICGRLSDEDAAHWAWLLYDPLSRAESLMCGLHFDSVQARGQKRNFIISKIDGVDSYSSSTICRFTPATTVSILTRTDEPASNRMVEGLRGTKLDDTRIGGLRRQLDQINLLLRRFEPQFQNLTGPYNYQPSQGVLLYGPKGTGKSLVIDTLADAPWRSVIRWSAVSLGRSDLAEQLQNRFSDSLHQQPCLMIIEQLEILACKRGTMEDSSYSSLVPALRQGLELIRKAAVLVVAEVRHPNNIDDSLRAQTRFGIEIELPVPAANGRLEIMRCIRGNADQPHDAILQDVADRTHGYVGADLFALYQRIVESATHRTLALQENTEHQLNGPTLGSSTHQRSHPFQPDSKPILTILPTDINTALSSTRPTAMQEVFLETPNIHWSDIGGQQHTKQRLQRAVTRPVRNQSTMQRLNLRTNRGVLLYGPPGCSKTLLAKALATESGLNFLAVKGAELVSAYVGESERAVREVFRKARAASPSIIFFDEFDSIASVRSGGASSSPTGGSNLNILTTLLNEMDGFEQLRNVLIVAATNRPEILDPALLRPGRLDNLVYVGPPDVQARKEILRLWLKKSDAAEDVDVDLLAEMTEGYSGAEMVSICETAGGFAMDDEEAEQGSGEGGEEGGDGGVKIGMAHLRRAVGEVRRGITDEVVRGYVDWGTGRGGT</sequence>
<dbReference type="FunFam" id="3.40.50.300:FF:000018">
    <property type="entry name" value="Cell division control 48"/>
    <property type="match status" value="1"/>
</dbReference>
<dbReference type="OrthoDB" id="27435at2759"/>
<dbReference type="PANTHER" id="PTHR23077:SF27">
    <property type="entry name" value="ATPASE FAMILY GENE 2 PROTEIN HOMOLOG A"/>
    <property type="match status" value="1"/>
</dbReference>
<evidence type="ECO:0000313" key="6">
    <source>
        <dbReference type="EMBL" id="KAF7508794.1"/>
    </source>
</evidence>
<dbReference type="AlphaFoldDB" id="A0A8H7E350"/>
<reference evidence="6" key="1">
    <citation type="submission" date="2020-02" db="EMBL/GenBank/DDBJ databases">
        <authorList>
            <person name="Palmer J.M."/>
        </authorList>
    </citation>
    <scope>NUCLEOTIDE SEQUENCE</scope>
    <source>
        <strain evidence="6">EPUS1.4</strain>
        <tissue evidence="6">Thallus</tissue>
    </source>
</reference>
<proteinExistence type="predicted"/>
<dbReference type="EMBL" id="JAACFV010000049">
    <property type="protein sequence ID" value="KAF7508794.1"/>
    <property type="molecule type" value="Genomic_DNA"/>
</dbReference>
<dbReference type="InterPro" id="IPR041569">
    <property type="entry name" value="AAA_lid_3"/>
</dbReference>
<name>A0A8H7E350_9EURO</name>
<evidence type="ECO:0000256" key="1">
    <source>
        <dbReference type="ARBA" id="ARBA00022737"/>
    </source>
</evidence>
<dbReference type="Pfam" id="PF00004">
    <property type="entry name" value="AAA"/>
    <property type="match status" value="2"/>
</dbReference>
<gene>
    <name evidence="6" type="ORF">GJ744_008671</name>
</gene>
<evidence type="ECO:0000256" key="2">
    <source>
        <dbReference type="ARBA" id="ARBA00022741"/>
    </source>
</evidence>
<dbReference type="InterPro" id="IPR003960">
    <property type="entry name" value="ATPase_AAA_CS"/>
</dbReference>
<dbReference type="GO" id="GO:0016887">
    <property type="term" value="F:ATP hydrolysis activity"/>
    <property type="evidence" value="ECO:0007669"/>
    <property type="project" value="InterPro"/>
</dbReference>
<dbReference type="Gene3D" id="2.40.40.20">
    <property type="match status" value="1"/>
</dbReference>